<keyword evidence="8" id="KW-1015">Disulfide bond</keyword>
<proteinExistence type="inferred from homology"/>
<dbReference type="GeneID" id="34518729"/>
<dbReference type="OrthoDB" id="276296at2759"/>
<evidence type="ECO:0000256" key="6">
    <source>
        <dbReference type="ARBA" id="ARBA00022982"/>
    </source>
</evidence>
<name>W6MGP1_9ASCO</name>
<comment type="similarity">
    <text evidence="2 9">Belongs to the complex I NDUFA8 subunit family.</text>
</comment>
<dbReference type="STRING" id="1382522.W6MGP1"/>
<keyword evidence="3 9" id="KW-0813">Transport</keyword>
<dbReference type="HOGENOM" id="CLU_081931_1_0_1"/>
<evidence type="ECO:0000256" key="7">
    <source>
        <dbReference type="ARBA" id="ARBA00023128"/>
    </source>
</evidence>
<comment type="subcellular location">
    <subcellularLocation>
        <location evidence="9">Mitochondrion inner membrane</location>
    </subcellularLocation>
</comment>
<dbReference type="AlphaFoldDB" id="W6MGP1"/>
<evidence type="ECO:0000256" key="8">
    <source>
        <dbReference type="ARBA" id="ARBA00023157"/>
    </source>
</evidence>
<organism evidence="10 11">
    <name type="scientific">Kuraishia capsulata CBS 1993</name>
    <dbReference type="NCBI Taxonomy" id="1382522"/>
    <lineage>
        <taxon>Eukaryota</taxon>
        <taxon>Fungi</taxon>
        <taxon>Dikarya</taxon>
        <taxon>Ascomycota</taxon>
        <taxon>Saccharomycotina</taxon>
        <taxon>Pichiomycetes</taxon>
        <taxon>Pichiales</taxon>
        <taxon>Pichiaceae</taxon>
        <taxon>Kuraishia</taxon>
    </lineage>
</organism>
<dbReference type="GO" id="GO:0005743">
    <property type="term" value="C:mitochondrial inner membrane"/>
    <property type="evidence" value="ECO:0007669"/>
    <property type="project" value="UniProtKB-SubCell"/>
</dbReference>
<evidence type="ECO:0000313" key="11">
    <source>
        <dbReference type="Proteomes" id="UP000019384"/>
    </source>
</evidence>
<dbReference type="PROSITE" id="PS51808">
    <property type="entry name" value="CHCH"/>
    <property type="match status" value="1"/>
</dbReference>
<sequence>MSTSNTNDSISTSRYTDKLKNTHYVLENDPLPSEIPHVTEIGATTAPLMSAAFFIGARCQPYNDDFMLCQKEANGKGPIDCLKEGRRVTRCAASVLKDINTHCADEFKLHWRCLSAGNLEYKNCRKAETLLSKCVFDNLKLVKTIPGVEEQIHLKAKPVYKPIVEDRASKLAFEAAKAEGKI</sequence>
<keyword evidence="7 9" id="KW-0496">Mitochondrion</keyword>
<dbReference type="GO" id="GO:0006120">
    <property type="term" value="P:mitochondrial electron transport, NADH to ubiquinone"/>
    <property type="evidence" value="ECO:0007669"/>
    <property type="project" value="InterPro"/>
</dbReference>
<keyword evidence="9" id="KW-0999">Mitochondrion inner membrane</keyword>
<keyword evidence="4 9" id="KW-0679">Respiratory chain</keyword>
<keyword evidence="11" id="KW-1185">Reference proteome</keyword>
<reference evidence="10" key="2">
    <citation type="submission" date="2014-02" db="EMBL/GenBank/DDBJ databases">
        <title>Complete DNA sequence of /Kuraishia capsulata/ illustrates novel genomic features among budding yeasts (/Saccharomycotina/).</title>
        <authorList>
            <person name="Morales L."/>
            <person name="Noel B."/>
            <person name="Porcel B."/>
            <person name="Marcet-Houben M."/>
            <person name="Hullo M-F."/>
            <person name="Sacerdot C."/>
            <person name="Tekaia F."/>
            <person name="Leh-Louis V."/>
            <person name="Despons L."/>
            <person name="Khanna V."/>
            <person name="Aury J-M."/>
            <person name="Barbe V."/>
            <person name="Couloux A."/>
            <person name="Labadie K."/>
            <person name="Pelletier E."/>
            <person name="Souciet J-L."/>
            <person name="Boekhout T."/>
            <person name="Gabaldon T."/>
            <person name="Wincker P."/>
            <person name="Dujon B."/>
        </authorList>
    </citation>
    <scope>NUCLEOTIDE SEQUENCE</scope>
    <source>
        <strain evidence="10">CBS 1993</strain>
    </source>
</reference>
<dbReference type="Proteomes" id="UP000019384">
    <property type="component" value="Unassembled WGS sequence"/>
</dbReference>
<gene>
    <name evidence="10" type="ORF">KUCA_T00001298001</name>
</gene>
<evidence type="ECO:0000256" key="4">
    <source>
        <dbReference type="ARBA" id="ARBA00022660"/>
    </source>
</evidence>
<reference evidence="10" key="1">
    <citation type="submission" date="2013-12" db="EMBL/GenBank/DDBJ databases">
        <authorList>
            <person name="Genoscope - CEA"/>
        </authorList>
    </citation>
    <scope>NUCLEOTIDE SEQUENCE</scope>
    <source>
        <strain evidence="10">CBS 1993</strain>
    </source>
</reference>
<dbReference type="PANTHER" id="PTHR13344">
    <property type="entry name" value="NADH-UBIQUINONE OXIDOREDUCTASE"/>
    <property type="match status" value="1"/>
</dbReference>
<keyword evidence="6 9" id="KW-0249">Electron transport</keyword>
<accession>W6MGP1</accession>
<evidence type="ECO:0000313" key="10">
    <source>
        <dbReference type="EMBL" id="CDK25329.1"/>
    </source>
</evidence>
<dbReference type="PIRSF" id="PIRSF017016">
    <property type="entry name" value="NDUA8"/>
    <property type="match status" value="1"/>
</dbReference>
<evidence type="ECO:0000256" key="9">
    <source>
        <dbReference type="PIRNR" id="PIRNR017016"/>
    </source>
</evidence>
<evidence type="ECO:0000256" key="2">
    <source>
        <dbReference type="ARBA" id="ARBA00010705"/>
    </source>
</evidence>
<protein>
    <recommendedName>
        <fullName evidence="9">NADH-ubiquinone oxidoreductase</fullName>
    </recommendedName>
</protein>
<dbReference type="PANTHER" id="PTHR13344:SF0">
    <property type="entry name" value="NADH DEHYDROGENASE [UBIQUINONE] 1 ALPHA SUBCOMPLEX SUBUNIT 8"/>
    <property type="match status" value="1"/>
</dbReference>
<evidence type="ECO:0000256" key="3">
    <source>
        <dbReference type="ARBA" id="ARBA00022448"/>
    </source>
</evidence>
<evidence type="ECO:0000256" key="1">
    <source>
        <dbReference type="ARBA" id="ARBA00003195"/>
    </source>
</evidence>
<dbReference type="InterPro" id="IPR016680">
    <property type="entry name" value="NDUFA8"/>
</dbReference>
<keyword evidence="9" id="KW-0472">Membrane</keyword>
<comment type="function">
    <text evidence="1 9">Accessory subunit of the mitochondrial membrane respiratory chain NADH dehydrogenase (Complex I), that is believed not to be involved in catalysis. Complex I functions in the transfer of electrons from NADH to the respiratory chain. The immediate electron acceptor for the enzyme is believed to be ubiquinone.</text>
</comment>
<dbReference type="RefSeq" id="XP_022457341.1">
    <property type="nucleotide sequence ID" value="XM_022603461.1"/>
</dbReference>
<dbReference type="EMBL" id="HG793126">
    <property type="protein sequence ID" value="CDK25329.1"/>
    <property type="molecule type" value="Genomic_DNA"/>
</dbReference>
<evidence type="ECO:0000256" key="5">
    <source>
        <dbReference type="ARBA" id="ARBA00022737"/>
    </source>
</evidence>
<keyword evidence="5" id="KW-0677">Repeat</keyword>